<name>A0A7C4AH35_9BACT</name>
<dbReference type="EMBL" id="DSRP01000456">
    <property type="protein sequence ID" value="HGG92602.1"/>
    <property type="molecule type" value="Genomic_DNA"/>
</dbReference>
<protein>
    <submittedName>
        <fullName evidence="2">Rubrerythrin</fullName>
    </submittedName>
</protein>
<dbReference type="GO" id="GO:0046872">
    <property type="term" value="F:metal ion binding"/>
    <property type="evidence" value="ECO:0007669"/>
    <property type="project" value="InterPro"/>
</dbReference>
<comment type="caution">
    <text evidence="2">The sequence shown here is derived from an EMBL/GenBank/DDBJ whole genome shotgun (WGS) entry which is preliminary data.</text>
</comment>
<dbReference type="AlphaFoldDB" id="A0A7C4AH35"/>
<sequence length="155" mass="17052">MARFFKAADAVQAAVDIEKKGEEFYAGLAKAAASQPLRELFIHLAGEEKKHELTFSALLSRLADTELPAWSTEDEYAMYVGALVDSHSLFDAAGGARLAKGGSAQEALRFAIAFEKDTLLFFMELKDLVPDAHQPAVQALIEEERKHIRQLSAML</sequence>
<organism evidence="2">
    <name type="scientific">Fundidesulfovibrio putealis</name>
    <dbReference type="NCBI Taxonomy" id="270496"/>
    <lineage>
        <taxon>Bacteria</taxon>
        <taxon>Pseudomonadati</taxon>
        <taxon>Thermodesulfobacteriota</taxon>
        <taxon>Desulfovibrionia</taxon>
        <taxon>Desulfovibrionales</taxon>
        <taxon>Desulfovibrionaceae</taxon>
        <taxon>Fundidesulfovibrio</taxon>
    </lineage>
</organism>
<dbReference type="GO" id="GO:0016491">
    <property type="term" value="F:oxidoreductase activity"/>
    <property type="evidence" value="ECO:0007669"/>
    <property type="project" value="InterPro"/>
</dbReference>
<dbReference type="InterPro" id="IPR009078">
    <property type="entry name" value="Ferritin-like_SF"/>
</dbReference>
<dbReference type="InterPro" id="IPR003251">
    <property type="entry name" value="Rr_diiron-bd_dom"/>
</dbReference>
<dbReference type="CDD" id="cd01045">
    <property type="entry name" value="Ferritin_like_AB"/>
    <property type="match status" value="1"/>
</dbReference>
<dbReference type="SUPFAM" id="SSF47240">
    <property type="entry name" value="Ferritin-like"/>
    <property type="match status" value="1"/>
</dbReference>
<dbReference type="PANTHER" id="PTHR33531:SF7">
    <property type="entry name" value="HYPOTHETICAL MEMBRANE PROTEIN, CONSERVED"/>
    <property type="match status" value="1"/>
</dbReference>
<accession>A0A7C4AH35</accession>
<dbReference type="InterPro" id="IPR012347">
    <property type="entry name" value="Ferritin-like"/>
</dbReference>
<proteinExistence type="predicted"/>
<dbReference type="PANTHER" id="PTHR33531">
    <property type="entry name" value="RUBRERYTHRIN SUBFAMILY"/>
    <property type="match status" value="1"/>
</dbReference>
<feature type="domain" description="Rubrerythrin diiron-binding" evidence="1">
    <location>
        <begin position="11"/>
        <end position="67"/>
    </location>
</feature>
<dbReference type="Pfam" id="PF02915">
    <property type="entry name" value="Rubrerythrin"/>
    <property type="match status" value="1"/>
</dbReference>
<gene>
    <name evidence="2" type="ORF">ENR59_06575</name>
</gene>
<evidence type="ECO:0000313" key="2">
    <source>
        <dbReference type="EMBL" id="HGG92602.1"/>
    </source>
</evidence>
<evidence type="ECO:0000259" key="1">
    <source>
        <dbReference type="Pfam" id="PF02915"/>
    </source>
</evidence>
<dbReference type="Gene3D" id="1.20.1260.10">
    <property type="match status" value="1"/>
</dbReference>
<reference evidence="2" key="1">
    <citation type="journal article" date="2020" name="mSystems">
        <title>Genome- and Community-Level Interaction Insights into Carbon Utilization and Element Cycling Functions of Hydrothermarchaeota in Hydrothermal Sediment.</title>
        <authorList>
            <person name="Zhou Z."/>
            <person name="Liu Y."/>
            <person name="Xu W."/>
            <person name="Pan J."/>
            <person name="Luo Z.H."/>
            <person name="Li M."/>
        </authorList>
    </citation>
    <scope>NUCLEOTIDE SEQUENCE [LARGE SCALE GENOMIC DNA]</scope>
    <source>
        <strain evidence="2">SpSt-413</strain>
    </source>
</reference>